<reference evidence="13 14" key="1">
    <citation type="journal article" date="2019" name="PLoS Biol.">
        <title>Sex chromosomes control vertical transmission of feminizing Wolbachia symbionts in an isopod.</title>
        <authorList>
            <person name="Becking T."/>
            <person name="Chebbi M.A."/>
            <person name="Giraud I."/>
            <person name="Moumen B."/>
            <person name="Laverre T."/>
            <person name="Caubet Y."/>
            <person name="Peccoud J."/>
            <person name="Gilbert C."/>
            <person name="Cordaux R."/>
        </authorList>
    </citation>
    <scope>NUCLEOTIDE SEQUENCE [LARGE SCALE GENOMIC DNA]</scope>
    <source>
        <strain evidence="13">ANa2</strain>
        <tissue evidence="13">Whole body excluding digestive tract and cuticle</tissue>
    </source>
</reference>
<feature type="transmembrane region" description="Helical" evidence="12">
    <location>
        <begin position="229"/>
        <end position="248"/>
    </location>
</feature>
<evidence type="ECO:0000256" key="5">
    <source>
        <dbReference type="ARBA" id="ARBA00022692"/>
    </source>
</evidence>
<dbReference type="InterPro" id="IPR001734">
    <property type="entry name" value="Na/solute_symporter"/>
</dbReference>
<keyword evidence="5 12" id="KW-0812">Transmembrane</keyword>
<keyword evidence="3" id="KW-0813">Transport</keyword>
<comment type="similarity">
    <text evidence="2 11">Belongs to the sodium:solute symporter (SSF) (TC 2.A.21) family.</text>
</comment>
<keyword evidence="8" id="KW-0406">Ion transport</keyword>
<sequence length="251" mass="27699">MEEKEIFSVLDYVLFFGLLCISIIIGIVSAFKGNRSPEEFLLGNRSLNPFVVSMSLLTSFVSATNLVGLTTEVYLHGSQLSMMSIGCVLGISFALIFGVPIIFPLRLTSILEYYELRFRTSILPQILLLIVSLSLFVNIGVCLFATAIALSTVTPFGYETCILIMGVGGMRAVVWTDLIQFIVMMVGILIYIIAGVIQAGGLGNVISIAEKGQRLEFFNMNPSLYERHNFYNTIIFGAFFHGSIFSLLKNI</sequence>
<proteinExistence type="inferred from homology"/>
<evidence type="ECO:0000256" key="11">
    <source>
        <dbReference type="RuleBase" id="RU362091"/>
    </source>
</evidence>
<dbReference type="AlphaFoldDB" id="A0A5N5T8J4"/>
<evidence type="ECO:0000256" key="9">
    <source>
        <dbReference type="ARBA" id="ARBA00023136"/>
    </source>
</evidence>
<dbReference type="GO" id="GO:0006814">
    <property type="term" value="P:sodium ion transport"/>
    <property type="evidence" value="ECO:0007669"/>
    <property type="project" value="UniProtKB-KW"/>
</dbReference>
<feature type="transmembrane region" description="Helical" evidence="12">
    <location>
        <begin position="82"/>
        <end position="105"/>
    </location>
</feature>
<keyword evidence="7" id="KW-0915">Sodium</keyword>
<keyword evidence="14" id="KW-1185">Reference proteome</keyword>
<keyword evidence="10" id="KW-0739">Sodium transport</keyword>
<comment type="caution">
    <text evidence="13">The sequence shown here is derived from an EMBL/GenBank/DDBJ whole genome shotgun (WGS) entry which is preliminary data.</text>
</comment>
<name>A0A5N5T8J4_9CRUS</name>
<evidence type="ECO:0000256" key="8">
    <source>
        <dbReference type="ARBA" id="ARBA00023065"/>
    </source>
</evidence>
<evidence type="ECO:0000313" key="14">
    <source>
        <dbReference type="Proteomes" id="UP000326759"/>
    </source>
</evidence>
<dbReference type="InterPro" id="IPR038377">
    <property type="entry name" value="Na/Glc_symporter_sf"/>
</dbReference>
<evidence type="ECO:0000256" key="1">
    <source>
        <dbReference type="ARBA" id="ARBA00004651"/>
    </source>
</evidence>
<feature type="transmembrane region" description="Helical" evidence="12">
    <location>
        <begin position="156"/>
        <end position="174"/>
    </location>
</feature>
<accession>A0A5N5T8J4</accession>
<dbReference type="Pfam" id="PF00474">
    <property type="entry name" value="SSF"/>
    <property type="match status" value="1"/>
</dbReference>
<evidence type="ECO:0000313" key="13">
    <source>
        <dbReference type="EMBL" id="KAB7502973.1"/>
    </source>
</evidence>
<comment type="subcellular location">
    <subcellularLocation>
        <location evidence="1">Cell membrane</location>
        <topology evidence="1">Multi-pass membrane protein</topology>
    </subcellularLocation>
</comment>
<dbReference type="Gene3D" id="1.20.1730.10">
    <property type="entry name" value="Sodium/glucose cotransporter"/>
    <property type="match status" value="1"/>
</dbReference>
<evidence type="ECO:0000256" key="4">
    <source>
        <dbReference type="ARBA" id="ARBA00022475"/>
    </source>
</evidence>
<feature type="transmembrane region" description="Helical" evidence="12">
    <location>
        <begin position="126"/>
        <end position="150"/>
    </location>
</feature>
<keyword evidence="4" id="KW-1003">Cell membrane</keyword>
<dbReference type="OrthoDB" id="6132759at2759"/>
<dbReference type="Proteomes" id="UP000326759">
    <property type="component" value="Unassembled WGS sequence"/>
</dbReference>
<keyword evidence="9 12" id="KW-0472">Membrane</keyword>
<dbReference type="PANTHER" id="PTHR42985:SF40">
    <property type="entry name" value="LD47995P-RELATED"/>
    <property type="match status" value="1"/>
</dbReference>
<dbReference type="InterPro" id="IPR051163">
    <property type="entry name" value="Sodium:Solute_Symporter_SSF"/>
</dbReference>
<evidence type="ECO:0000256" key="10">
    <source>
        <dbReference type="ARBA" id="ARBA00023201"/>
    </source>
</evidence>
<feature type="transmembrane region" description="Helical" evidence="12">
    <location>
        <begin position="12"/>
        <end position="31"/>
    </location>
</feature>
<dbReference type="PANTHER" id="PTHR42985">
    <property type="entry name" value="SODIUM-COUPLED MONOCARBOXYLATE TRANSPORTER"/>
    <property type="match status" value="1"/>
</dbReference>
<dbReference type="GO" id="GO:0015293">
    <property type="term" value="F:symporter activity"/>
    <property type="evidence" value="ECO:0007669"/>
    <property type="project" value="TreeGrafter"/>
</dbReference>
<evidence type="ECO:0000256" key="3">
    <source>
        <dbReference type="ARBA" id="ARBA00022448"/>
    </source>
</evidence>
<feature type="non-terminal residue" evidence="13">
    <location>
        <position position="251"/>
    </location>
</feature>
<dbReference type="PROSITE" id="PS50283">
    <property type="entry name" value="NA_SOLUT_SYMP_3"/>
    <property type="match status" value="1"/>
</dbReference>
<evidence type="ECO:0000256" key="6">
    <source>
        <dbReference type="ARBA" id="ARBA00022989"/>
    </source>
</evidence>
<keyword evidence="6 12" id="KW-1133">Transmembrane helix</keyword>
<feature type="transmembrane region" description="Helical" evidence="12">
    <location>
        <begin position="181"/>
        <end position="209"/>
    </location>
</feature>
<dbReference type="EMBL" id="SEYY01006213">
    <property type="protein sequence ID" value="KAB7502973.1"/>
    <property type="molecule type" value="Genomic_DNA"/>
</dbReference>
<evidence type="ECO:0000256" key="2">
    <source>
        <dbReference type="ARBA" id="ARBA00006434"/>
    </source>
</evidence>
<dbReference type="GO" id="GO:0005886">
    <property type="term" value="C:plasma membrane"/>
    <property type="evidence" value="ECO:0007669"/>
    <property type="project" value="UniProtKB-SubCell"/>
</dbReference>
<organism evidence="13 14">
    <name type="scientific">Armadillidium nasatum</name>
    <dbReference type="NCBI Taxonomy" id="96803"/>
    <lineage>
        <taxon>Eukaryota</taxon>
        <taxon>Metazoa</taxon>
        <taxon>Ecdysozoa</taxon>
        <taxon>Arthropoda</taxon>
        <taxon>Crustacea</taxon>
        <taxon>Multicrustacea</taxon>
        <taxon>Malacostraca</taxon>
        <taxon>Eumalacostraca</taxon>
        <taxon>Peracarida</taxon>
        <taxon>Isopoda</taxon>
        <taxon>Oniscidea</taxon>
        <taxon>Crinocheta</taxon>
        <taxon>Armadillidiidae</taxon>
        <taxon>Armadillidium</taxon>
    </lineage>
</organism>
<protein>
    <submittedName>
        <fullName evidence="13">Sodium-coupled monocarboxylate transporter 1</fullName>
    </submittedName>
</protein>
<gene>
    <name evidence="13" type="ORF">Anas_12804</name>
</gene>
<evidence type="ECO:0000256" key="7">
    <source>
        <dbReference type="ARBA" id="ARBA00023053"/>
    </source>
</evidence>
<evidence type="ECO:0000256" key="12">
    <source>
        <dbReference type="SAM" id="Phobius"/>
    </source>
</evidence>